<dbReference type="EMBL" id="OW240922">
    <property type="protein sequence ID" value="CAH2322999.1"/>
    <property type="molecule type" value="Genomic_DNA"/>
</dbReference>
<gene>
    <name evidence="2" type="ORF">PECUL_23A005064</name>
</gene>
<sequence length="127" mass="13998">SPSGNTDTQAQRKTDKSTRISTTDSLSIRQIRHQTASNGARHYCDIPSLLLHQHRDTATARKAPEGSSSELPSKRHSGPDHVSCTAATAARSHREAHSHRGTERPTSPIRCTRDSQQRLPWSRDSAP</sequence>
<feature type="compositionally biased region" description="Basic and acidic residues" evidence="1">
    <location>
        <begin position="92"/>
        <end position="103"/>
    </location>
</feature>
<protein>
    <submittedName>
        <fullName evidence="2">Uncharacterized protein</fullName>
    </submittedName>
</protein>
<evidence type="ECO:0000256" key="1">
    <source>
        <dbReference type="SAM" id="MobiDB-lite"/>
    </source>
</evidence>
<name>A0AAD1TE84_PELCU</name>
<dbReference type="Proteomes" id="UP001295444">
    <property type="component" value="Chromosome 11"/>
</dbReference>
<dbReference type="AlphaFoldDB" id="A0AAD1TE84"/>
<feature type="compositionally biased region" description="Polar residues" evidence="1">
    <location>
        <begin position="19"/>
        <end position="38"/>
    </location>
</feature>
<proteinExistence type="predicted"/>
<evidence type="ECO:0000313" key="2">
    <source>
        <dbReference type="EMBL" id="CAH2322999.1"/>
    </source>
</evidence>
<accession>A0AAD1TE84</accession>
<feature type="region of interest" description="Disordered" evidence="1">
    <location>
        <begin position="1"/>
        <end position="42"/>
    </location>
</feature>
<evidence type="ECO:0000313" key="3">
    <source>
        <dbReference type="Proteomes" id="UP001295444"/>
    </source>
</evidence>
<feature type="region of interest" description="Disordered" evidence="1">
    <location>
        <begin position="55"/>
        <end position="127"/>
    </location>
</feature>
<reference evidence="2" key="1">
    <citation type="submission" date="2022-03" db="EMBL/GenBank/DDBJ databases">
        <authorList>
            <person name="Alioto T."/>
            <person name="Alioto T."/>
            <person name="Gomez Garrido J."/>
        </authorList>
    </citation>
    <scope>NUCLEOTIDE SEQUENCE</scope>
</reference>
<organism evidence="2 3">
    <name type="scientific">Pelobates cultripes</name>
    <name type="common">Western spadefoot toad</name>
    <dbReference type="NCBI Taxonomy" id="61616"/>
    <lineage>
        <taxon>Eukaryota</taxon>
        <taxon>Metazoa</taxon>
        <taxon>Chordata</taxon>
        <taxon>Craniata</taxon>
        <taxon>Vertebrata</taxon>
        <taxon>Euteleostomi</taxon>
        <taxon>Amphibia</taxon>
        <taxon>Batrachia</taxon>
        <taxon>Anura</taxon>
        <taxon>Pelobatoidea</taxon>
        <taxon>Pelobatidae</taxon>
        <taxon>Pelobates</taxon>
    </lineage>
</organism>
<feature type="non-terminal residue" evidence="2">
    <location>
        <position position="1"/>
    </location>
</feature>
<feature type="compositionally biased region" description="Basic and acidic residues" evidence="1">
    <location>
        <begin position="55"/>
        <end position="64"/>
    </location>
</feature>
<keyword evidence="3" id="KW-1185">Reference proteome</keyword>